<sequence length="423" mass="47605">MRSFPCRAAAFCSTEATSEIREEILKAAEEEYRMIKEIEAAASGASVLKQHGLHTTFQMYREIMATMQLHQFKDCKAIEDIVQAWYPPWGQSSCLEQVFRELEQATKRVGHVGDSMSNLTCVAVRALERRVCSDEQTPVTPSLCEKDWQGQVVRNLKDKMWHPTSAPACKNVKIDDIIKPFTTMTAYSQIGTSPIDSISCMWVAGCFRVLRLKEVSWKFAGKLLPEKLDERRMPKNMKEFKDPFSEETEETRALVLDNGTCSSIVSVDFTMLPGPEQTGEQTVEIFEYTIHVSPASLECKCGGILIRRGSKPYSLLVHLFISETILSITSAALSEILTAYEARMPKNSSKHAKIRKLLTLADVKETLGDHGVARMEQKLQDEKAEEEDPAVAACNQLLAELDAEEEKEEEKEEATDARQHSVQ</sequence>
<dbReference type="EMBL" id="CAJNJA010016823">
    <property type="protein sequence ID" value="CAE7389174.1"/>
    <property type="molecule type" value="Genomic_DNA"/>
</dbReference>
<dbReference type="OrthoDB" id="417409at2759"/>
<keyword evidence="3" id="KW-1185">Reference proteome</keyword>
<comment type="caution">
    <text evidence="2">The sequence shown here is derived from an EMBL/GenBank/DDBJ whole genome shotgun (WGS) entry which is preliminary data.</text>
</comment>
<feature type="compositionally biased region" description="Basic and acidic residues" evidence="1">
    <location>
        <begin position="414"/>
        <end position="423"/>
    </location>
</feature>
<evidence type="ECO:0000313" key="2">
    <source>
        <dbReference type="EMBL" id="CAE7389174.1"/>
    </source>
</evidence>
<dbReference type="Proteomes" id="UP000601435">
    <property type="component" value="Unassembled WGS sequence"/>
</dbReference>
<evidence type="ECO:0000313" key="3">
    <source>
        <dbReference type="Proteomes" id="UP000601435"/>
    </source>
</evidence>
<feature type="region of interest" description="Disordered" evidence="1">
    <location>
        <begin position="402"/>
        <end position="423"/>
    </location>
</feature>
<proteinExistence type="predicted"/>
<feature type="compositionally biased region" description="Acidic residues" evidence="1">
    <location>
        <begin position="402"/>
        <end position="413"/>
    </location>
</feature>
<gene>
    <name evidence="2" type="ORF">SNEC2469_LOCUS10566</name>
</gene>
<protein>
    <submittedName>
        <fullName evidence="2">Uncharacterized protein</fullName>
    </submittedName>
</protein>
<organism evidence="2 3">
    <name type="scientific">Symbiodinium necroappetens</name>
    <dbReference type="NCBI Taxonomy" id="1628268"/>
    <lineage>
        <taxon>Eukaryota</taxon>
        <taxon>Sar</taxon>
        <taxon>Alveolata</taxon>
        <taxon>Dinophyceae</taxon>
        <taxon>Suessiales</taxon>
        <taxon>Symbiodiniaceae</taxon>
        <taxon>Symbiodinium</taxon>
    </lineage>
</organism>
<evidence type="ECO:0000256" key="1">
    <source>
        <dbReference type="SAM" id="MobiDB-lite"/>
    </source>
</evidence>
<accession>A0A812QC19</accession>
<dbReference type="AlphaFoldDB" id="A0A812QC19"/>
<name>A0A812QC19_9DINO</name>
<reference evidence="2" key="1">
    <citation type="submission" date="2021-02" db="EMBL/GenBank/DDBJ databases">
        <authorList>
            <person name="Dougan E. K."/>
            <person name="Rhodes N."/>
            <person name="Thang M."/>
            <person name="Chan C."/>
        </authorList>
    </citation>
    <scope>NUCLEOTIDE SEQUENCE</scope>
</reference>